<dbReference type="SUPFAM" id="SSF50939">
    <property type="entry name" value="Sialidases"/>
    <property type="match status" value="2"/>
</dbReference>
<comment type="caution">
    <text evidence="2">The sequence shown here is derived from an EMBL/GenBank/DDBJ whole genome shotgun (WGS) entry which is preliminary data.</text>
</comment>
<dbReference type="AlphaFoldDB" id="A0A841BJZ9"/>
<dbReference type="InterPro" id="IPR036278">
    <property type="entry name" value="Sialidase_sf"/>
</dbReference>
<evidence type="ECO:0000313" key="3">
    <source>
        <dbReference type="Proteomes" id="UP000587527"/>
    </source>
</evidence>
<reference evidence="2 3" key="1">
    <citation type="submission" date="2020-08" db="EMBL/GenBank/DDBJ databases">
        <title>Sequencing the genomes of 1000 actinobacteria strains.</title>
        <authorList>
            <person name="Klenk H.-P."/>
        </authorList>
    </citation>
    <scope>NUCLEOTIDE SEQUENCE [LARGE SCALE GENOMIC DNA]</scope>
    <source>
        <strain evidence="2 3">DSM 45362</strain>
    </source>
</reference>
<proteinExistence type="predicted"/>
<dbReference type="RefSeq" id="WP_184831950.1">
    <property type="nucleotide sequence ID" value="NZ_JACHMN010000001.1"/>
</dbReference>
<dbReference type="Proteomes" id="UP000587527">
    <property type="component" value="Unassembled WGS sequence"/>
</dbReference>
<dbReference type="CDD" id="cd15482">
    <property type="entry name" value="Sialidase_non-viral"/>
    <property type="match status" value="2"/>
</dbReference>
<evidence type="ECO:0008006" key="4">
    <source>
        <dbReference type="Google" id="ProtNLM"/>
    </source>
</evidence>
<feature type="chain" id="PRO_5032428699" description="Exo-alpha-sialidase" evidence="1">
    <location>
        <begin position="24"/>
        <end position="629"/>
    </location>
</feature>
<evidence type="ECO:0000256" key="1">
    <source>
        <dbReference type="SAM" id="SignalP"/>
    </source>
</evidence>
<dbReference type="Gene3D" id="2.120.10.10">
    <property type="match status" value="1"/>
</dbReference>
<dbReference type="EMBL" id="JACHMN010000001">
    <property type="protein sequence ID" value="MBB5867343.1"/>
    <property type="molecule type" value="Genomic_DNA"/>
</dbReference>
<name>A0A841BJZ9_9ACTN</name>
<organism evidence="2 3">
    <name type="scientific">Allocatelliglobosispora scoriae</name>
    <dbReference type="NCBI Taxonomy" id="643052"/>
    <lineage>
        <taxon>Bacteria</taxon>
        <taxon>Bacillati</taxon>
        <taxon>Actinomycetota</taxon>
        <taxon>Actinomycetes</taxon>
        <taxon>Micromonosporales</taxon>
        <taxon>Micromonosporaceae</taxon>
        <taxon>Allocatelliglobosispora</taxon>
    </lineage>
</organism>
<feature type="signal peptide" evidence="1">
    <location>
        <begin position="1"/>
        <end position="23"/>
    </location>
</feature>
<protein>
    <recommendedName>
        <fullName evidence="4">Exo-alpha-sialidase</fullName>
    </recommendedName>
</protein>
<keyword evidence="3" id="KW-1185">Reference proteome</keyword>
<sequence length="629" mass="67689">MRFARMACSLAACVLIGAGLTLAEKPAASQARPMRYEDLSAVQKRIASGALVDRLQGEAGTQRAAVQATQPFQGPAEPRRGALEVRVNQRLQAVADPDLHGRGQAQNEPWLAINPRNRNQIAVAYHDYSGGDANCGISYSSNGGRSWSDAVIPTQFMRGTAFGGKARQYFQAGGDPGLTWDSRGNAYYACGMFNRGPYQTPSDDQSSGVYIFRSTGTGGATWNFAGRPVAEESDVDGQGDAEEDKQLIVADSNVSSPFRDRLYVTWTRFGNDGTAYIYASHSADFGETFSPPVLVSRDSALCTYQHELPAPQGRCNVNQAAQPVVAADGTLNIVYNNYNTPMDGPDNKFQVLASRSTDGGVTFSAPVKVGDYYDLPDCDSYQGEGANPYSDCIPEKGATSNSTFRAANYPLAAADPTNPNRIVVGYGSYISRNSNENSGCVPDGFKVPRDDPGAKYKGVKAGCNNDIVLSTSNDGGRTFDGTTTDVRNLPIVTTAPGQATSDQFWHGIAFSPRGTLVVAYYDRQYDTKGAGYSDITLTEITKNRRRHVRVTSSSMPPPTQFRPAYYGDYIQIDATATTAHPVWSDTRAKAQFPCTNSVVPAVCTARPPNGQTIEYANDQDIVTATVPIS</sequence>
<keyword evidence="1" id="KW-0732">Signal</keyword>
<gene>
    <name evidence="2" type="ORF">F4553_000722</name>
</gene>
<accession>A0A841BJZ9</accession>
<evidence type="ECO:0000313" key="2">
    <source>
        <dbReference type="EMBL" id="MBB5867343.1"/>
    </source>
</evidence>